<evidence type="ECO:0000313" key="3">
    <source>
        <dbReference type="EMBL" id="MDQ0145868.1"/>
    </source>
</evidence>
<keyword evidence="2" id="KW-0812">Transmembrane</keyword>
<evidence type="ECO:0000313" key="4">
    <source>
        <dbReference type="Proteomes" id="UP001239267"/>
    </source>
</evidence>
<evidence type="ECO:0000256" key="1">
    <source>
        <dbReference type="SAM" id="MobiDB-lite"/>
    </source>
</evidence>
<evidence type="ECO:0000256" key="2">
    <source>
        <dbReference type="SAM" id="Phobius"/>
    </source>
</evidence>
<keyword evidence="2" id="KW-0472">Membrane</keyword>
<reference evidence="3 4" key="1">
    <citation type="submission" date="2023-07" db="EMBL/GenBank/DDBJ databases">
        <title>Sorghum-associated microbial communities from plants grown in Nebraska, USA.</title>
        <authorList>
            <person name="Schachtman D."/>
        </authorList>
    </citation>
    <scope>NUCLEOTIDE SEQUENCE [LARGE SCALE GENOMIC DNA]</scope>
    <source>
        <strain evidence="3 4">DS1001</strain>
    </source>
</reference>
<dbReference type="RefSeq" id="WP_307359001.1">
    <property type="nucleotide sequence ID" value="NZ_JAUSTB010000004.1"/>
</dbReference>
<organism evidence="3 4">
    <name type="scientific">Pseudarthrobacter niigatensis</name>
    <dbReference type="NCBI Taxonomy" id="369935"/>
    <lineage>
        <taxon>Bacteria</taxon>
        <taxon>Bacillati</taxon>
        <taxon>Actinomycetota</taxon>
        <taxon>Actinomycetes</taxon>
        <taxon>Micrococcales</taxon>
        <taxon>Micrococcaceae</taxon>
        <taxon>Pseudarthrobacter</taxon>
    </lineage>
</organism>
<proteinExistence type="predicted"/>
<keyword evidence="2" id="KW-1133">Transmembrane helix</keyword>
<name>A0AAJ1SU83_9MICC</name>
<accession>A0AAJ1SU83</accession>
<sequence length="116" mass="12573">MEQQHSGALGFREADTHGQPVAPEADGAEPAGTPRSWPAPNPFIVALWLLCAAMIAGGASALLNNPMSVSMGDRATFDYLVFAFAPQGISGGIAVLIALLFWHAWTWQRRRGWNRR</sequence>
<protein>
    <submittedName>
        <fullName evidence="3">Uncharacterized protein</fullName>
    </submittedName>
</protein>
<dbReference type="EMBL" id="JAUSTB010000004">
    <property type="protein sequence ID" value="MDQ0145868.1"/>
    <property type="molecule type" value="Genomic_DNA"/>
</dbReference>
<feature type="region of interest" description="Disordered" evidence="1">
    <location>
        <begin position="1"/>
        <end position="35"/>
    </location>
</feature>
<dbReference type="Proteomes" id="UP001239267">
    <property type="component" value="Unassembled WGS sequence"/>
</dbReference>
<comment type="caution">
    <text evidence="3">The sequence shown here is derived from an EMBL/GenBank/DDBJ whole genome shotgun (WGS) entry which is preliminary data.</text>
</comment>
<dbReference type="AlphaFoldDB" id="A0AAJ1SU83"/>
<gene>
    <name evidence="3" type="ORF">J2T23_001760</name>
</gene>
<feature type="transmembrane region" description="Helical" evidence="2">
    <location>
        <begin position="83"/>
        <end position="105"/>
    </location>
</feature>
<keyword evidence="4" id="KW-1185">Reference proteome</keyword>
<feature type="transmembrane region" description="Helical" evidence="2">
    <location>
        <begin position="43"/>
        <end position="63"/>
    </location>
</feature>